<comment type="caution">
    <text evidence="2">The sequence shown here is derived from an EMBL/GenBank/DDBJ whole genome shotgun (WGS) entry which is preliminary data.</text>
</comment>
<feature type="compositionally biased region" description="Low complexity" evidence="1">
    <location>
        <begin position="1"/>
        <end position="11"/>
    </location>
</feature>
<feature type="region of interest" description="Disordered" evidence="1">
    <location>
        <begin position="406"/>
        <end position="531"/>
    </location>
</feature>
<evidence type="ECO:0000313" key="3">
    <source>
        <dbReference type="Proteomes" id="UP001316803"/>
    </source>
</evidence>
<feature type="region of interest" description="Disordered" evidence="1">
    <location>
        <begin position="1"/>
        <end position="23"/>
    </location>
</feature>
<dbReference type="Proteomes" id="UP001316803">
    <property type="component" value="Unassembled WGS sequence"/>
</dbReference>
<feature type="compositionally biased region" description="Pro residues" evidence="1">
    <location>
        <begin position="497"/>
        <end position="517"/>
    </location>
</feature>
<keyword evidence="3" id="KW-1185">Reference proteome</keyword>
<evidence type="ECO:0000313" key="2">
    <source>
        <dbReference type="EMBL" id="KAK5952458.1"/>
    </source>
</evidence>
<dbReference type="EMBL" id="JAKLMC020000015">
    <property type="protein sequence ID" value="KAK5952458.1"/>
    <property type="molecule type" value="Genomic_DNA"/>
</dbReference>
<feature type="compositionally biased region" description="Polar residues" evidence="1">
    <location>
        <begin position="424"/>
        <end position="446"/>
    </location>
</feature>
<feature type="region of interest" description="Disordered" evidence="1">
    <location>
        <begin position="305"/>
        <end position="343"/>
    </location>
</feature>
<name>A0AAN8ED01_9EURO</name>
<accession>A0AAN8ED01</accession>
<feature type="compositionally biased region" description="Polar residues" evidence="1">
    <location>
        <begin position="308"/>
        <end position="323"/>
    </location>
</feature>
<protein>
    <submittedName>
        <fullName evidence="2">Uncharacterized protein</fullName>
    </submittedName>
</protein>
<proteinExistence type="predicted"/>
<reference evidence="2 3" key="1">
    <citation type="submission" date="2022-12" db="EMBL/GenBank/DDBJ databases">
        <title>Genomic features and morphological characterization of a novel Knufia sp. strain isolated from spacecraft assembly facility.</title>
        <authorList>
            <person name="Teixeira M."/>
            <person name="Chander A.M."/>
            <person name="Stajich J.E."/>
            <person name="Venkateswaran K."/>
        </authorList>
    </citation>
    <scope>NUCLEOTIDE SEQUENCE [LARGE SCALE GENOMIC DNA]</scope>
    <source>
        <strain evidence="2 3">FJI-L2-BK-P2</strain>
    </source>
</reference>
<feature type="region of interest" description="Disordered" evidence="1">
    <location>
        <begin position="641"/>
        <end position="734"/>
    </location>
</feature>
<feature type="compositionally biased region" description="Polar residues" evidence="1">
    <location>
        <begin position="519"/>
        <end position="531"/>
    </location>
</feature>
<feature type="compositionally biased region" description="Low complexity" evidence="1">
    <location>
        <begin position="605"/>
        <end position="616"/>
    </location>
</feature>
<evidence type="ECO:0000256" key="1">
    <source>
        <dbReference type="SAM" id="MobiDB-lite"/>
    </source>
</evidence>
<feature type="region of interest" description="Disordered" evidence="1">
    <location>
        <begin position="601"/>
        <end position="623"/>
    </location>
</feature>
<dbReference type="AlphaFoldDB" id="A0AAN8ED01"/>
<organism evidence="2 3">
    <name type="scientific">Knufia fluminis</name>
    <dbReference type="NCBI Taxonomy" id="191047"/>
    <lineage>
        <taxon>Eukaryota</taxon>
        <taxon>Fungi</taxon>
        <taxon>Dikarya</taxon>
        <taxon>Ascomycota</taxon>
        <taxon>Pezizomycotina</taxon>
        <taxon>Eurotiomycetes</taxon>
        <taxon>Chaetothyriomycetidae</taxon>
        <taxon>Chaetothyriales</taxon>
        <taxon>Trichomeriaceae</taxon>
        <taxon>Knufia</taxon>
    </lineage>
</organism>
<sequence length="734" mass="81848">MKSRSNSNSSTSKDRKTEPSAGSLVSREALLNYALDYPPTAQELEARLLTECDSISGEDEQVSRRRRSSRLSDHDVQRLCHHMILSHSRESLLFKLQKRPELKERYVRAFDNIRQRRMSGFPNFISDRRVSLVRSRRHDAKPKDHRSNHRRMSVSEPAMRMRGMYARQFRRYVSESATENLTANDKRKWVFVSASAINGDWELELIEGLMFDDLDLEPQPVNAFTSTTPAKSPTTVQTPHKEWNVEKIPVKQVLKTVNVVPEVDYEYIESPKALLEIQQLSMPPTLKIVQAVALTEEMIDEIPPISDLGTSRITNSEPVSPISTEAAHHEPGSPTRGNQDETMSSLVNPVQDQAVSPASSETMRIIAFEDVHEIKLDAENWPLPKAESEPDSEPEPENEPFYQYTAASGSANLEPEPDSLRSYEPQQSIPISSNTHPHPLRSNPTQLPKLPTVPKSRSPSPAHLPQPSNITRSRSPSPLARPPITPQSTHRKKRSASPPPQTPTPPPPTNSPPPPPTLRQKQSTSSLQSNRKAVVIGHGKNNSSLSLHSQGTITDMDVNTSWLTPPAPSSSTHSIRDNRRFSGILNLKRADAIRHGHRVPLATINSNTSQSQSQNSLPRSRNLNLKNTSLALLTPVSETFEKLTGRRSSSDSRKPSMNMNLGLDGDGEGRRPSVMTTRSGRSGLSAVSGMTQDQEQGYESVQKKQKKEKRMKERKEKKGSGFQGAMVGHSRRGG</sequence>
<feature type="compositionally biased region" description="Basic and acidic residues" evidence="1">
    <location>
        <begin position="641"/>
        <end position="654"/>
    </location>
</feature>
<feature type="compositionally biased region" description="Basic and acidic residues" evidence="1">
    <location>
        <begin position="710"/>
        <end position="719"/>
    </location>
</feature>
<feature type="compositionally biased region" description="Polar residues" evidence="1">
    <location>
        <begin position="688"/>
        <end position="699"/>
    </location>
</feature>
<gene>
    <name evidence="2" type="ORF">OHC33_006501</name>
</gene>